<proteinExistence type="predicted"/>
<dbReference type="Proteomes" id="UP001056778">
    <property type="component" value="Chromosome 4"/>
</dbReference>
<organism evidence="1 2">
    <name type="scientific">Holotrichia oblita</name>
    <name type="common">Chafer beetle</name>
    <dbReference type="NCBI Taxonomy" id="644536"/>
    <lineage>
        <taxon>Eukaryota</taxon>
        <taxon>Metazoa</taxon>
        <taxon>Ecdysozoa</taxon>
        <taxon>Arthropoda</taxon>
        <taxon>Hexapoda</taxon>
        <taxon>Insecta</taxon>
        <taxon>Pterygota</taxon>
        <taxon>Neoptera</taxon>
        <taxon>Endopterygota</taxon>
        <taxon>Coleoptera</taxon>
        <taxon>Polyphaga</taxon>
        <taxon>Scarabaeiformia</taxon>
        <taxon>Scarabaeidae</taxon>
        <taxon>Melolonthinae</taxon>
        <taxon>Holotrichia</taxon>
    </lineage>
</organism>
<sequence>MRRKYKFEQVQTFKYLGKIISNKNDKSIEIAQRIKAGHNAYYRYKDIMGSKKISRKTKLKVYKAAIRPTVLYAAETMRITNKDAENVRVFERKIIRRIYGPKKIDEDRYRRLTNQEIREILNGEDIVKEIKSKIIRWYGHINRKDEESITRKITKWKPQGSGAKGRPKIRWEDQVTNDIRAMGITEWREKIKDRKVWKQIADEAKKNDNL</sequence>
<evidence type="ECO:0000313" key="1">
    <source>
        <dbReference type="EMBL" id="KAI4462426.1"/>
    </source>
</evidence>
<evidence type="ECO:0000313" key="2">
    <source>
        <dbReference type="Proteomes" id="UP001056778"/>
    </source>
</evidence>
<keyword evidence="2" id="KW-1185">Reference proteome</keyword>
<accession>A0ACB9T6K1</accession>
<comment type="caution">
    <text evidence="1">The sequence shown here is derived from an EMBL/GenBank/DDBJ whole genome shotgun (WGS) entry which is preliminary data.</text>
</comment>
<gene>
    <name evidence="1" type="ORF">MML48_4g00017287</name>
</gene>
<reference evidence="1" key="1">
    <citation type="submission" date="2022-04" db="EMBL/GenBank/DDBJ databases">
        <title>Chromosome-scale genome assembly of Holotrichia oblita Faldermann.</title>
        <authorList>
            <person name="Rongchong L."/>
        </authorList>
    </citation>
    <scope>NUCLEOTIDE SEQUENCE</scope>
    <source>
        <strain evidence="1">81SQS9</strain>
    </source>
</reference>
<name>A0ACB9T6K1_HOLOL</name>
<protein>
    <submittedName>
        <fullName evidence="1">Uncharacterized protein</fullName>
    </submittedName>
</protein>
<dbReference type="EMBL" id="CM043018">
    <property type="protein sequence ID" value="KAI4462426.1"/>
    <property type="molecule type" value="Genomic_DNA"/>
</dbReference>